<dbReference type="Gene3D" id="3.40.50.300">
    <property type="entry name" value="P-loop containing nucleotide triphosphate hydrolases"/>
    <property type="match status" value="1"/>
</dbReference>
<dbReference type="PANTHER" id="PTHR35372:SF2">
    <property type="entry name" value="SF3 HELICASE DOMAIN-CONTAINING PROTEIN"/>
    <property type="match status" value="1"/>
</dbReference>
<dbReference type="SMART" id="SM00885">
    <property type="entry name" value="D5_N"/>
    <property type="match status" value="1"/>
</dbReference>
<dbReference type="AlphaFoldDB" id="A0A7Y0HRH8"/>
<organism evidence="5 6">
    <name type="scientific">Clostridium muellerianum</name>
    <dbReference type="NCBI Taxonomy" id="2716538"/>
    <lineage>
        <taxon>Bacteria</taxon>
        <taxon>Bacillati</taxon>
        <taxon>Bacillota</taxon>
        <taxon>Clostridia</taxon>
        <taxon>Eubacteriales</taxon>
        <taxon>Clostridiaceae</taxon>
        <taxon>Clostridium</taxon>
    </lineage>
</organism>
<proteinExistence type="predicted"/>
<feature type="domain" description="SF3 helicase" evidence="4">
    <location>
        <begin position="163"/>
        <end position="318"/>
    </location>
</feature>
<evidence type="ECO:0000256" key="3">
    <source>
        <dbReference type="ARBA" id="ARBA00022840"/>
    </source>
</evidence>
<evidence type="ECO:0000313" key="6">
    <source>
        <dbReference type="Proteomes" id="UP000537131"/>
    </source>
</evidence>
<evidence type="ECO:0000256" key="1">
    <source>
        <dbReference type="ARBA" id="ARBA00022741"/>
    </source>
</evidence>
<dbReference type="Proteomes" id="UP000537131">
    <property type="component" value="Unassembled WGS sequence"/>
</dbReference>
<reference evidence="5 6" key="2">
    <citation type="submission" date="2020-06" db="EMBL/GenBank/DDBJ databases">
        <title>Complete Genome Sequence of Clostridium muelleri sp. nov. P21T, an Acid-Alcohol Producing Acetogen Isolated from Old Hay.</title>
        <authorList>
            <person name="Duncan K.E."/>
            <person name="Tanner R.S."/>
        </authorList>
    </citation>
    <scope>NUCLEOTIDE SEQUENCE [LARGE SCALE GENOMIC DNA]</scope>
    <source>
        <strain evidence="5 6">P21</strain>
    </source>
</reference>
<keyword evidence="3" id="KW-0067">ATP-binding</keyword>
<reference evidence="5 6" key="1">
    <citation type="submission" date="2020-04" db="EMBL/GenBank/DDBJ databases">
        <authorList>
            <person name="Doyle D.A."/>
        </authorList>
    </citation>
    <scope>NUCLEOTIDE SEQUENCE [LARGE SCALE GENOMIC DNA]</scope>
    <source>
        <strain evidence="5 6">P21</strain>
    </source>
</reference>
<dbReference type="InterPro" id="IPR051620">
    <property type="entry name" value="ORF904-like_C"/>
</dbReference>
<dbReference type="InterPro" id="IPR014818">
    <property type="entry name" value="Phage/plasmid_primase_P4_C"/>
</dbReference>
<dbReference type="InterPro" id="IPR027417">
    <property type="entry name" value="P-loop_NTPase"/>
</dbReference>
<evidence type="ECO:0000256" key="2">
    <source>
        <dbReference type="ARBA" id="ARBA00022801"/>
    </source>
</evidence>
<sequence length="473" mass="55546">MNQFDRFEELKKRGVQLNKHQDVCNWNPNYFPKYIKNNYQIISAKDKSYYVYNNGIWEIQDDGRLLKELRDIFQEPKFGIWTPSIEKDYMVGMERELYYDGELNSNKNLINLVNGMFDTESFELKPHDYRYYSTIRIPIEYIIDAVCPRFKKFLKQVFDEDEERIMVAQEWAGYILTTATNAQKALILLGEGENGKGVFVDTLSQLIGEDNISNIPLNELSRPFSRVRLYNKTANISGENEMNGKSFNTQYFKAIVGEDTISAEEKNKPVFSFKSTAKLIMTMNNLPNTRDTSYGYFRRLSILAFNANFSGKKRDNQLREKLKEELPGIFLWAMEGLKRLRQNDYKFSQCKSMDEMVKGYQIEQKPMVQFFEDCIVPIEDTSYREDNKIVYNSFKSWAVANGIEKHYAQMSLQKFWREFEAVAKKKGYKFSSSRSNTFRYHTGIKVVGEYRAMTGINLNNKFIFSIDDELNNP</sequence>
<dbReference type="InterPro" id="IPR006500">
    <property type="entry name" value="Helicase_put_C_phage/plasmid"/>
</dbReference>
<keyword evidence="2" id="KW-0378">Hydrolase</keyword>
<dbReference type="InterPro" id="IPR014015">
    <property type="entry name" value="Helicase_SF3_DNA-vir"/>
</dbReference>
<dbReference type="Pfam" id="PF19263">
    <property type="entry name" value="DUF5906"/>
    <property type="match status" value="1"/>
</dbReference>
<gene>
    <name evidence="5" type="ORF">HBE96_21800</name>
</gene>
<keyword evidence="1" id="KW-0547">Nucleotide-binding</keyword>
<dbReference type="PANTHER" id="PTHR35372">
    <property type="entry name" value="ATP BINDING PROTEIN-RELATED"/>
    <property type="match status" value="1"/>
</dbReference>
<protein>
    <recommendedName>
        <fullName evidence="4">SF3 helicase domain-containing protein</fullName>
    </recommendedName>
</protein>
<dbReference type="RefSeq" id="WP_169299804.1">
    <property type="nucleotide sequence ID" value="NZ_JABBNI010000063.1"/>
</dbReference>
<evidence type="ECO:0000259" key="4">
    <source>
        <dbReference type="PROSITE" id="PS51206"/>
    </source>
</evidence>
<dbReference type="InterPro" id="IPR045455">
    <property type="entry name" value="NrS-1_pol-like_helicase"/>
</dbReference>
<dbReference type="NCBIfam" id="TIGR01613">
    <property type="entry name" value="primase_Cterm"/>
    <property type="match status" value="1"/>
</dbReference>
<evidence type="ECO:0000313" key="5">
    <source>
        <dbReference type="EMBL" id="NMM65221.1"/>
    </source>
</evidence>
<dbReference type="SUPFAM" id="SSF52540">
    <property type="entry name" value="P-loop containing nucleoside triphosphate hydrolases"/>
    <property type="match status" value="1"/>
</dbReference>
<dbReference type="GO" id="GO:0016787">
    <property type="term" value="F:hydrolase activity"/>
    <property type="evidence" value="ECO:0007669"/>
    <property type="project" value="UniProtKB-KW"/>
</dbReference>
<accession>A0A7Y0HRH8</accession>
<dbReference type="Pfam" id="PF08706">
    <property type="entry name" value="D5_N"/>
    <property type="match status" value="1"/>
</dbReference>
<dbReference type="GO" id="GO:0005524">
    <property type="term" value="F:ATP binding"/>
    <property type="evidence" value="ECO:0007669"/>
    <property type="project" value="UniProtKB-KW"/>
</dbReference>
<dbReference type="EMBL" id="JABBNI010000063">
    <property type="protein sequence ID" value="NMM65221.1"/>
    <property type="molecule type" value="Genomic_DNA"/>
</dbReference>
<keyword evidence="6" id="KW-1185">Reference proteome</keyword>
<name>A0A7Y0HRH8_9CLOT</name>
<dbReference type="PROSITE" id="PS51206">
    <property type="entry name" value="SF3_HELICASE_1"/>
    <property type="match status" value="1"/>
</dbReference>
<comment type="caution">
    <text evidence="5">The sequence shown here is derived from an EMBL/GenBank/DDBJ whole genome shotgun (WGS) entry which is preliminary data.</text>
</comment>